<name>A0A9D7S772_9BACT</name>
<dbReference type="InterPro" id="IPR007569">
    <property type="entry name" value="DUF559"/>
</dbReference>
<accession>A0A9D7S772</accession>
<comment type="caution">
    <text evidence="2">The sequence shown here is derived from an EMBL/GenBank/DDBJ whole genome shotgun (WGS) entry which is preliminary data.</text>
</comment>
<dbReference type="Gene3D" id="3.40.960.10">
    <property type="entry name" value="VSR Endonuclease"/>
    <property type="match status" value="1"/>
</dbReference>
<dbReference type="AlphaFoldDB" id="A0A9D7S772"/>
<dbReference type="SUPFAM" id="SSF52980">
    <property type="entry name" value="Restriction endonuclease-like"/>
    <property type="match status" value="1"/>
</dbReference>
<dbReference type="CDD" id="cd01038">
    <property type="entry name" value="Endonuclease_DUF559"/>
    <property type="match status" value="1"/>
</dbReference>
<evidence type="ECO:0000313" key="2">
    <source>
        <dbReference type="EMBL" id="MBK9716973.1"/>
    </source>
</evidence>
<dbReference type="Proteomes" id="UP000808349">
    <property type="component" value="Unassembled WGS sequence"/>
</dbReference>
<dbReference type="PANTHER" id="PTHR38590:SF1">
    <property type="entry name" value="BLL0828 PROTEIN"/>
    <property type="match status" value="1"/>
</dbReference>
<reference evidence="2 3" key="1">
    <citation type="submission" date="2020-10" db="EMBL/GenBank/DDBJ databases">
        <title>Connecting structure to function with the recovery of over 1000 high-quality activated sludge metagenome-assembled genomes encoding full-length rRNA genes using long-read sequencing.</title>
        <authorList>
            <person name="Singleton C.M."/>
            <person name="Petriglieri F."/>
            <person name="Kristensen J.M."/>
            <person name="Kirkegaard R.H."/>
            <person name="Michaelsen T.Y."/>
            <person name="Andersen M.H."/>
            <person name="Karst S.M."/>
            <person name="Dueholm M.S."/>
            <person name="Nielsen P.H."/>
            <person name="Albertsen M."/>
        </authorList>
    </citation>
    <scope>NUCLEOTIDE SEQUENCE [LARGE SCALE GENOMIC DNA]</scope>
    <source>
        <strain evidence="2">Ribe_18-Q3-R11-54_BAT3C.373</strain>
    </source>
</reference>
<dbReference type="EMBL" id="JADKFW010000004">
    <property type="protein sequence ID" value="MBK9716973.1"/>
    <property type="molecule type" value="Genomic_DNA"/>
</dbReference>
<dbReference type="InterPro" id="IPR011335">
    <property type="entry name" value="Restrct_endonuc-II-like"/>
</dbReference>
<organism evidence="2 3">
    <name type="scientific">Candidatus Defluviibacterium haderslevense</name>
    <dbReference type="NCBI Taxonomy" id="2981993"/>
    <lineage>
        <taxon>Bacteria</taxon>
        <taxon>Pseudomonadati</taxon>
        <taxon>Bacteroidota</taxon>
        <taxon>Saprospiria</taxon>
        <taxon>Saprospirales</taxon>
        <taxon>Saprospiraceae</taxon>
        <taxon>Candidatus Defluviibacterium</taxon>
    </lineage>
</organism>
<dbReference type="PANTHER" id="PTHR38590">
    <property type="entry name" value="BLL0828 PROTEIN"/>
    <property type="match status" value="1"/>
</dbReference>
<sequence>MKQNDALYFARELRKDQTTSEIFLWKLIRKKRLLGLRFLRQYRIEHSNIMSIKNYFFVDLYCHELKLIIEVDGEIHLLQKEYDQEREDILTQMGYNVYRIKNEEVKSIDIVQKLETYCKKLLLEKNNDTF</sequence>
<proteinExistence type="predicted"/>
<protein>
    <submittedName>
        <fullName evidence="2">DUF559 domain-containing protein</fullName>
    </submittedName>
</protein>
<feature type="domain" description="DUF559" evidence="1">
    <location>
        <begin position="8"/>
        <end position="109"/>
    </location>
</feature>
<evidence type="ECO:0000313" key="3">
    <source>
        <dbReference type="Proteomes" id="UP000808349"/>
    </source>
</evidence>
<gene>
    <name evidence="2" type="ORF">IPO85_05575</name>
</gene>
<dbReference type="Pfam" id="PF04480">
    <property type="entry name" value="DUF559"/>
    <property type="match status" value="1"/>
</dbReference>
<evidence type="ECO:0000259" key="1">
    <source>
        <dbReference type="Pfam" id="PF04480"/>
    </source>
</evidence>
<dbReference type="InterPro" id="IPR047216">
    <property type="entry name" value="Endonuclease_DUF559_bact"/>
</dbReference>